<feature type="transmembrane region" description="Helical" evidence="1">
    <location>
        <begin position="52"/>
        <end position="71"/>
    </location>
</feature>
<dbReference type="EMBL" id="CAIX01000059">
    <property type="protein sequence ID" value="CCI43994.1"/>
    <property type="molecule type" value="Genomic_DNA"/>
</dbReference>
<dbReference type="AlphaFoldDB" id="A0A024GBG3"/>
<organism evidence="2 3">
    <name type="scientific">Albugo candida</name>
    <dbReference type="NCBI Taxonomy" id="65357"/>
    <lineage>
        <taxon>Eukaryota</taxon>
        <taxon>Sar</taxon>
        <taxon>Stramenopiles</taxon>
        <taxon>Oomycota</taxon>
        <taxon>Peronosporomycetes</taxon>
        <taxon>Albuginales</taxon>
        <taxon>Albuginaceae</taxon>
        <taxon>Albugo</taxon>
    </lineage>
</organism>
<evidence type="ECO:0000256" key="1">
    <source>
        <dbReference type="SAM" id="Phobius"/>
    </source>
</evidence>
<dbReference type="OrthoDB" id="75100at2759"/>
<proteinExistence type="predicted"/>
<protein>
    <submittedName>
        <fullName evidence="2">Uncharacterized protein</fullName>
    </submittedName>
</protein>
<keyword evidence="3" id="KW-1185">Reference proteome</keyword>
<reference evidence="2 3" key="1">
    <citation type="submission" date="2012-05" db="EMBL/GenBank/DDBJ databases">
        <title>Recombination and specialization in a pathogen metapopulation.</title>
        <authorList>
            <person name="Gardiner A."/>
            <person name="Kemen E."/>
            <person name="Schultz-Larsen T."/>
            <person name="MacLean D."/>
            <person name="Van Oosterhout C."/>
            <person name="Jones J.D.G."/>
        </authorList>
    </citation>
    <scope>NUCLEOTIDE SEQUENCE [LARGE SCALE GENOMIC DNA]</scope>
    <source>
        <strain evidence="2 3">Ac Nc2</strain>
    </source>
</reference>
<sequence length="75" mass="8573">MDDDMSATELRQRYHRGGAVQDSNLSAAQLRSRYAIPSNTFKQERHHTTDTTMLAAFLVAIGLGSLVYIYFRFLF</sequence>
<gene>
    <name evidence="2" type="ORF">BN9_047780</name>
</gene>
<comment type="caution">
    <text evidence="2">The sequence shown here is derived from an EMBL/GenBank/DDBJ whole genome shotgun (WGS) entry which is preliminary data.</text>
</comment>
<keyword evidence="1" id="KW-0812">Transmembrane</keyword>
<evidence type="ECO:0000313" key="3">
    <source>
        <dbReference type="Proteomes" id="UP000053237"/>
    </source>
</evidence>
<keyword evidence="1" id="KW-0472">Membrane</keyword>
<keyword evidence="1" id="KW-1133">Transmembrane helix</keyword>
<dbReference type="InParanoid" id="A0A024GBG3"/>
<evidence type="ECO:0000313" key="2">
    <source>
        <dbReference type="EMBL" id="CCI43994.1"/>
    </source>
</evidence>
<accession>A0A024GBG3</accession>
<name>A0A024GBG3_9STRA</name>
<dbReference type="Proteomes" id="UP000053237">
    <property type="component" value="Unassembled WGS sequence"/>
</dbReference>